<dbReference type="InterPro" id="IPR028082">
    <property type="entry name" value="Peripla_BP_I"/>
</dbReference>
<proteinExistence type="predicted"/>
<dbReference type="RefSeq" id="WP_203939428.1">
    <property type="nucleotide sequence ID" value="NZ_BAAAGJ010000002.1"/>
</dbReference>
<evidence type="ECO:0000256" key="2">
    <source>
        <dbReference type="ARBA" id="ARBA00022729"/>
    </source>
</evidence>
<dbReference type="PROSITE" id="PS51257">
    <property type="entry name" value="PROKAR_LIPOPROTEIN"/>
    <property type="match status" value="1"/>
</dbReference>
<keyword evidence="2 3" id="KW-0732">Signal</keyword>
<sequence length="361" mass="38622">MRSGIALATTGLLLMGSLAACSDDADSSAPKTPKIGVILPDKTTSIRWETADRKYLQQAFDEAGIAHDIQNAEADKKRFQQIADSMIKGGVTVLMIVNLDSITGKVVLNQAAAAGVATVDYDRLTLNGGASYYVSFDNRGVGTLQGEGLVKCLEAQTPKKAKPVIATLNGSPSDNNATHYKNGYNAVLEDRYFNGDYTKGPDQDVQDWDNNLAGTIFEQMLNQTKNKIDGVLAANDGLAGAVIKELEQRNLNGQVPVTGQDADVAALQRILKGDQCMTVFKDTKKEAQAAAELAISLAKKQPKPAPTTVKDTESGLDVQSVLLKPEAIFKENVKTVVEAGYVTREALCKGAVDELCRQQGI</sequence>
<comment type="caution">
    <text evidence="5">The sequence shown here is derived from an EMBL/GenBank/DDBJ whole genome shotgun (WGS) entry which is preliminary data.</text>
</comment>
<evidence type="ECO:0000259" key="4">
    <source>
        <dbReference type="Pfam" id="PF13407"/>
    </source>
</evidence>
<evidence type="ECO:0000313" key="5">
    <source>
        <dbReference type="EMBL" id="GIJ04196.1"/>
    </source>
</evidence>
<evidence type="ECO:0000256" key="3">
    <source>
        <dbReference type="SAM" id="SignalP"/>
    </source>
</evidence>
<dbReference type="InterPro" id="IPR025997">
    <property type="entry name" value="SBP_2_dom"/>
</dbReference>
<dbReference type="PANTHER" id="PTHR30036">
    <property type="entry name" value="D-XYLOSE-BINDING PERIPLASMIC PROTEIN"/>
    <property type="match status" value="1"/>
</dbReference>
<accession>A0A8J4DJT9</accession>
<feature type="chain" id="PRO_5035190174" evidence="3">
    <location>
        <begin position="23"/>
        <end position="361"/>
    </location>
</feature>
<dbReference type="Pfam" id="PF13407">
    <property type="entry name" value="Peripla_BP_4"/>
    <property type="match status" value="1"/>
</dbReference>
<organism evidence="5 6">
    <name type="scientific">Spirilliplanes yamanashiensis</name>
    <dbReference type="NCBI Taxonomy" id="42233"/>
    <lineage>
        <taxon>Bacteria</taxon>
        <taxon>Bacillati</taxon>
        <taxon>Actinomycetota</taxon>
        <taxon>Actinomycetes</taxon>
        <taxon>Micromonosporales</taxon>
        <taxon>Micromonosporaceae</taxon>
        <taxon>Spirilliplanes</taxon>
    </lineage>
</organism>
<dbReference type="InterPro" id="IPR050555">
    <property type="entry name" value="Bact_Solute-Bind_Prot2"/>
</dbReference>
<dbReference type="EMBL" id="BOOY01000026">
    <property type="protein sequence ID" value="GIJ04196.1"/>
    <property type="molecule type" value="Genomic_DNA"/>
</dbReference>
<reference evidence="5" key="1">
    <citation type="submission" date="2021-01" db="EMBL/GenBank/DDBJ databases">
        <title>Whole genome shotgun sequence of Spirilliplanes yamanashiensis NBRC 15828.</title>
        <authorList>
            <person name="Komaki H."/>
            <person name="Tamura T."/>
        </authorList>
    </citation>
    <scope>NUCLEOTIDE SEQUENCE</scope>
    <source>
        <strain evidence="5">NBRC 15828</strain>
    </source>
</reference>
<dbReference type="PANTHER" id="PTHR30036:SF1">
    <property type="entry name" value="D-XYLOSE-BINDING PERIPLASMIC PROTEIN"/>
    <property type="match status" value="1"/>
</dbReference>
<feature type="domain" description="Periplasmic binding protein" evidence="4">
    <location>
        <begin position="35"/>
        <end position="301"/>
    </location>
</feature>
<protein>
    <submittedName>
        <fullName evidence="5">Sugar ABC transporter substrate-binding protein</fullName>
    </submittedName>
</protein>
<feature type="signal peptide" evidence="3">
    <location>
        <begin position="1"/>
        <end position="22"/>
    </location>
</feature>
<comment type="subcellular location">
    <subcellularLocation>
        <location evidence="1">Cell envelope</location>
    </subcellularLocation>
</comment>
<dbReference type="GO" id="GO:0030288">
    <property type="term" value="C:outer membrane-bounded periplasmic space"/>
    <property type="evidence" value="ECO:0007669"/>
    <property type="project" value="TreeGrafter"/>
</dbReference>
<evidence type="ECO:0000256" key="1">
    <source>
        <dbReference type="ARBA" id="ARBA00004196"/>
    </source>
</evidence>
<dbReference type="GO" id="GO:0030246">
    <property type="term" value="F:carbohydrate binding"/>
    <property type="evidence" value="ECO:0007669"/>
    <property type="project" value="TreeGrafter"/>
</dbReference>
<dbReference type="Gene3D" id="3.40.50.2300">
    <property type="match status" value="2"/>
</dbReference>
<dbReference type="SUPFAM" id="SSF53822">
    <property type="entry name" value="Periplasmic binding protein-like I"/>
    <property type="match status" value="1"/>
</dbReference>
<keyword evidence="6" id="KW-1185">Reference proteome</keyword>
<dbReference type="AlphaFoldDB" id="A0A8J4DJT9"/>
<name>A0A8J4DJT9_9ACTN</name>
<dbReference type="Proteomes" id="UP000652013">
    <property type="component" value="Unassembled WGS sequence"/>
</dbReference>
<evidence type="ECO:0000313" key="6">
    <source>
        <dbReference type="Proteomes" id="UP000652013"/>
    </source>
</evidence>
<gene>
    <name evidence="5" type="ORF">Sya03_35480</name>
</gene>